<feature type="chain" id="PRO_5031492073" evidence="1">
    <location>
        <begin position="27"/>
        <end position="74"/>
    </location>
</feature>
<organism evidence="2 3">
    <name type="scientific">Vibrio alginolyticus</name>
    <dbReference type="NCBI Taxonomy" id="663"/>
    <lineage>
        <taxon>Bacteria</taxon>
        <taxon>Pseudomonadati</taxon>
        <taxon>Pseudomonadota</taxon>
        <taxon>Gammaproteobacteria</taxon>
        <taxon>Vibrionales</taxon>
        <taxon>Vibrionaceae</taxon>
        <taxon>Vibrio</taxon>
    </lineage>
</organism>
<evidence type="ECO:0000313" key="2">
    <source>
        <dbReference type="EMBL" id="NOI12364.1"/>
    </source>
</evidence>
<protein>
    <submittedName>
        <fullName evidence="2">Uncharacterized protein</fullName>
    </submittedName>
</protein>
<name>A0A7Y4B7U9_VIBAL</name>
<dbReference type="EMBL" id="VTYF01000078">
    <property type="protein sequence ID" value="NOI12364.1"/>
    <property type="molecule type" value="Genomic_DNA"/>
</dbReference>
<reference evidence="2 3" key="1">
    <citation type="submission" date="2019-09" db="EMBL/GenBank/DDBJ databases">
        <title>Draft genome sequencing and comparative genomics of hatchery-associated Vibrios.</title>
        <authorList>
            <person name="Kehlet-Delgado H."/>
            <person name="Mueller R.S."/>
        </authorList>
    </citation>
    <scope>NUCLEOTIDE SEQUENCE [LARGE SCALE GENOMIC DNA]</scope>
    <source>
        <strain evidence="2 3">081416A</strain>
    </source>
</reference>
<gene>
    <name evidence="2" type="ORF">F0254_26775</name>
</gene>
<accession>A0A7Y4B7U9</accession>
<dbReference type="RefSeq" id="WP_171346398.1">
    <property type="nucleotide sequence ID" value="NZ_VTYF01000078.1"/>
</dbReference>
<comment type="caution">
    <text evidence="2">The sequence shown here is derived from an EMBL/GenBank/DDBJ whole genome shotgun (WGS) entry which is preliminary data.</text>
</comment>
<proteinExistence type="predicted"/>
<keyword evidence="1" id="KW-0732">Signal</keyword>
<feature type="non-terminal residue" evidence="2">
    <location>
        <position position="74"/>
    </location>
</feature>
<evidence type="ECO:0000313" key="3">
    <source>
        <dbReference type="Proteomes" id="UP000532247"/>
    </source>
</evidence>
<sequence>MSRVLRKTNLALTFALLFGVPVTTFANNTIVNEANKNTFEMQQTSINTGVALIENVRAALLSSYVNNNGWAPTT</sequence>
<feature type="signal peptide" evidence="1">
    <location>
        <begin position="1"/>
        <end position="26"/>
    </location>
</feature>
<evidence type="ECO:0000256" key="1">
    <source>
        <dbReference type="SAM" id="SignalP"/>
    </source>
</evidence>
<dbReference type="Proteomes" id="UP000532247">
    <property type="component" value="Unassembled WGS sequence"/>
</dbReference>
<dbReference type="AlphaFoldDB" id="A0A7Y4B7U9"/>